<reference evidence="2" key="2">
    <citation type="submission" date="2017-01" db="EMBL/GenBank/DDBJ databases">
        <title>Genome sequencing and annotation of Geobacillus sp. 1017, a Hydrocarbon-Oxidizing Thermophilic Bacterium Isolated from a Heavy Oil Reservoir (China).</title>
        <authorList>
            <person name="Kadnikov V.V."/>
            <person name="Mardanov A.V."/>
            <person name="Poltaraus A.B."/>
            <person name="Sokolova D.S."/>
            <person name="Semenova E.M."/>
            <person name="Ravin N.V."/>
            <person name="Tourova T.P."/>
            <person name="Nazina T.N."/>
        </authorList>
    </citation>
    <scope>NUCLEOTIDE SEQUENCE [LARGE SCALE GENOMIC DNA]</scope>
    <source>
        <strain evidence="2">1017</strain>
    </source>
</reference>
<accession>A0A1Q5SPA8</accession>
<reference evidence="1 2" key="1">
    <citation type="submission" date="2016-11" db="EMBL/GenBank/DDBJ databases">
        <authorList>
            <person name="Kadnikov V."/>
            <person name="Nazina T."/>
        </authorList>
    </citation>
    <scope>NUCLEOTIDE SEQUENCE [LARGE SCALE GENOMIC DNA]</scope>
    <source>
        <strain evidence="1 2">1017</strain>
    </source>
</reference>
<evidence type="ECO:0000313" key="2">
    <source>
        <dbReference type="Proteomes" id="UP000186030"/>
    </source>
</evidence>
<gene>
    <name evidence="1" type="ORF">BRO54_3240</name>
</gene>
<proteinExistence type="predicted"/>
<sequence length="39" mass="4456">MTPHRKRSTGLLPRPVLLCFEQPSTYDASREERQISAAI</sequence>
<dbReference type="AlphaFoldDB" id="A0A1Q5SPA8"/>
<name>A0A1Q5SPA8_9BACL</name>
<organism evidence="1 2">
    <name type="scientific">Geobacillus proteiniphilus</name>
    <dbReference type="NCBI Taxonomy" id="860353"/>
    <lineage>
        <taxon>Bacteria</taxon>
        <taxon>Bacillati</taxon>
        <taxon>Bacillota</taxon>
        <taxon>Bacilli</taxon>
        <taxon>Bacillales</taxon>
        <taxon>Anoxybacillaceae</taxon>
        <taxon>Geobacillus</taxon>
    </lineage>
</organism>
<protein>
    <submittedName>
        <fullName evidence="1">Uncharacterized protein</fullName>
    </submittedName>
</protein>
<dbReference type="EMBL" id="MQMG01000053">
    <property type="protein sequence ID" value="OKO89831.1"/>
    <property type="molecule type" value="Genomic_DNA"/>
</dbReference>
<comment type="caution">
    <text evidence="1">The sequence shown here is derived from an EMBL/GenBank/DDBJ whole genome shotgun (WGS) entry which is preliminary data.</text>
</comment>
<dbReference type="Proteomes" id="UP000186030">
    <property type="component" value="Unassembled WGS sequence"/>
</dbReference>
<evidence type="ECO:0000313" key="1">
    <source>
        <dbReference type="EMBL" id="OKO89831.1"/>
    </source>
</evidence>